<evidence type="ECO:0000259" key="7">
    <source>
        <dbReference type="Pfam" id="PF01386"/>
    </source>
</evidence>
<dbReference type="NCBIfam" id="NF004133">
    <property type="entry name" value="PRK05618.2-4"/>
    <property type="match status" value="1"/>
</dbReference>
<dbReference type="Gene3D" id="2.40.240.10">
    <property type="entry name" value="Ribosomal Protein L25, Chain P"/>
    <property type="match status" value="1"/>
</dbReference>
<dbReference type="Pfam" id="PF14693">
    <property type="entry name" value="Ribosomal_TL5_C"/>
    <property type="match status" value="1"/>
</dbReference>
<dbReference type="InterPro" id="IPR020930">
    <property type="entry name" value="Ribosomal_uL5_bac-type"/>
</dbReference>
<comment type="function">
    <text evidence="5">This is one of the proteins that binds to the 5S RNA in the ribosome where it forms part of the central protuberance.</text>
</comment>
<dbReference type="EMBL" id="LAYY01000025">
    <property type="protein sequence ID" value="KKK36667.1"/>
    <property type="molecule type" value="Genomic_DNA"/>
</dbReference>
<gene>
    <name evidence="5" type="primary">rplY</name>
    <name evidence="5" type="synonym">ctc</name>
    <name evidence="9" type="ORF">WQ57_18115</name>
</gene>
<dbReference type="PANTHER" id="PTHR33284">
    <property type="entry name" value="RIBOSOMAL PROTEIN L25/GLN-TRNA SYNTHETASE, ANTI-CODON-BINDING DOMAIN-CONTAINING PROTEIN"/>
    <property type="match status" value="1"/>
</dbReference>
<dbReference type="InterPro" id="IPR037121">
    <property type="entry name" value="Ribosomal_bL25_C"/>
</dbReference>
<organism evidence="9 10">
    <name type="scientific">Mesobacillus campisalis</name>
    <dbReference type="NCBI Taxonomy" id="1408103"/>
    <lineage>
        <taxon>Bacteria</taxon>
        <taxon>Bacillati</taxon>
        <taxon>Bacillota</taxon>
        <taxon>Bacilli</taxon>
        <taxon>Bacillales</taxon>
        <taxon>Bacillaceae</taxon>
        <taxon>Mesobacillus</taxon>
    </lineage>
</organism>
<keyword evidence="2 5" id="KW-0694">RNA-binding</keyword>
<comment type="caution">
    <text evidence="9">The sequence shown here is derived from an EMBL/GenBank/DDBJ whole genome shotgun (WGS) entry which is preliminary data.</text>
</comment>
<dbReference type="GO" id="GO:0006412">
    <property type="term" value="P:translation"/>
    <property type="evidence" value="ECO:0007669"/>
    <property type="project" value="UniProtKB-UniRule"/>
</dbReference>
<sequence>MSTVLKANERGSAQNSSLRKLRAEGKIPAVVYGKNTDSKPVFVDSKDFIKTIREVGRNGIISLDVNGSSTDVMLGDYQEDSIKREILHVDFRAVDMSSEVTANVRVALVGEAAGAKDGGVVQQPVHELPVTATPGNIPQAIEVDITNLQVGENLTVADIRTGASYQINEDESLVLVSILPPKQEEEISTGEEQEPGIPENEEGRETEASES</sequence>
<feature type="domain" description="Large ribosomal subunit protein bL25 L25" evidence="7">
    <location>
        <begin position="5"/>
        <end position="91"/>
    </location>
</feature>
<dbReference type="PANTHER" id="PTHR33284:SF1">
    <property type="entry name" value="RIBOSOMAL PROTEIN L25_GLN-TRNA SYNTHETASE, ANTI-CODON-BINDING DOMAIN-CONTAINING PROTEIN"/>
    <property type="match status" value="1"/>
</dbReference>
<reference evidence="9 10" key="1">
    <citation type="submission" date="2015-04" db="EMBL/GenBank/DDBJ databases">
        <title>Taxonomic description and genome sequence of Bacillus campisalis sp. nov., a novel member of the genus Bacillus isolated from solar saltern.</title>
        <authorList>
            <person name="Mathan Kumar R."/>
            <person name="Kaur G."/>
            <person name="Kumar A."/>
            <person name="Singh N.K."/>
            <person name="Kaur N."/>
            <person name="Kumar N."/>
            <person name="Mayilraj S."/>
        </authorList>
    </citation>
    <scope>NUCLEOTIDE SEQUENCE [LARGE SCALE GENOMIC DNA]</scope>
    <source>
        <strain evidence="9 10">SA2-6</strain>
    </source>
</reference>
<dbReference type="Gene3D" id="2.170.120.20">
    <property type="entry name" value="Ribosomal protein L25, beta domain"/>
    <property type="match status" value="1"/>
</dbReference>
<dbReference type="NCBIfam" id="TIGR00731">
    <property type="entry name" value="bL25_bact_ctc"/>
    <property type="match status" value="1"/>
</dbReference>
<evidence type="ECO:0000256" key="5">
    <source>
        <dbReference type="HAMAP-Rule" id="MF_01334"/>
    </source>
</evidence>
<keyword evidence="4 5" id="KW-0687">Ribonucleoprotein</keyword>
<evidence type="ECO:0000313" key="9">
    <source>
        <dbReference type="EMBL" id="KKK36667.1"/>
    </source>
</evidence>
<keyword evidence="10" id="KW-1185">Reference proteome</keyword>
<dbReference type="CDD" id="cd00495">
    <property type="entry name" value="Ribosomal_L25_TL5_CTC"/>
    <property type="match status" value="1"/>
</dbReference>
<dbReference type="Proteomes" id="UP000034166">
    <property type="component" value="Unassembled WGS sequence"/>
</dbReference>
<dbReference type="GO" id="GO:0008097">
    <property type="term" value="F:5S rRNA binding"/>
    <property type="evidence" value="ECO:0007669"/>
    <property type="project" value="InterPro"/>
</dbReference>
<dbReference type="GO" id="GO:0022625">
    <property type="term" value="C:cytosolic large ribosomal subunit"/>
    <property type="evidence" value="ECO:0007669"/>
    <property type="project" value="TreeGrafter"/>
</dbReference>
<evidence type="ECO:0000256" key="2">
    <source>
        <dbReference type="ARBA" id="ARBA00022884"/>
    </source>
</evidence>
<name>A0A0M2SUJ7_9BACI</name>
<accession>A0A0M2SUJ7</accession>
<keyword evidence="3 5" id="KW-0689">Ribosomal protein</keyword>
<dbReference type="InterPro" id="IPR020057">
    <property type="entry name" value="Ribosomal_bL25_b-dom"/>
</dbReference>
<feature type="compositionally biased region" description="Basic and acidic residues" evidence="6">
    <location>
        <begin position="201"/>
        <end position="211"/>
    </location>
</feature>
<comment type="subunit">
    <text evidence="5">Part of the 50S ribosomal subunit; part of the 5S rRNA/L5/L18/L25 subcomplex. Contacts the 5S rRNA. Binds to the 5S rRNA independently of L5 and L18.</text>
</comment>
<evidence type="ECO:0000256" key="6">
    <source>
        <dbReference type="SAM" id="MobiDB-lite"/>
    </source>
</evidence>
<dbReference type="InterPro" id="IPR001021">
    <property type="entry name" value="Ribosomal_bL25_long"/>
</dbReference>
<dbReference type="RefSeq" id="WP_046525176.1">
    <property type="nucleotide sequence ID" value="NZ_LAYY01000025.1"/>
</dbReference>
<feature type="region of interest" description="Disordered" evidence="6">
    <location>
        <begin position="180"/>
        <end position="211"/>
    </location>
</feature>
<feature type="compositionally biased region" description="Acidic residues" evidence="6">
    <location>
        <begin position="186"/>
        <end position="200"/>
    </location>
</feature>
<dbReference type="InterPro" id="IPR020056">
    <property type="entry name" value="Rbsml_bL25/Gln-tRNA_synth_N"/>
</dbReference>
<protein>
    <recommendedName>
        <fullName evidence="5">Large ribosomal subunit protein bL25</fullName>
    </recommendedName>
    <alternativeName>
        <fullName evidence="5">General stress protein CTC</fullName>
    </alternativeName>
</protein>
<dbReference type="InterPro" id="IPR029751">
    <property type="entry name" value="Ribosomal_L25_dom"/>
</dbReference>
<feature type="domain" description="Large ribosomal subunit protein bL25 beta" evidence="8">
    <location>
        <begin position="99"/>
        <end position="182"/>
    </location>
</feature>
<proteinExistence type="inferred from homology"/>
<comment type="similarity">
    <text evidence="5">Belongs to the bacterial ribosomal protein bL25 family. CTC subfamily.</text>
</comment>
<evidence type="ECO:0000256" key="3">
    <source>
        <dbReference type="ARBA" id="ARBA00022980"/>
    </source>
</evidence>
<dbReference type="GO" id="GO:0003735">
    <property type="term" value="F:structural constituent of ribosome"/>
    <property type="evidence" value="ECO:0007669"/>
    <property type="project" value="InterPro"/>
</dbReference>
<dbReference type="InterPro" id="IPR011035">
    <property type="entry name" value="Ribosomal_bL25/Gln-tRNA_synth"/>
</dbReference>
<dbReference type="SUPFAM" id="SSF50715">
    <property type="entry name" value="Ribosomal protein L25-like"/>
    <property type="match status" value="1"/>
</dbReference>
<dbReference type="HAMAP" id="MF_01334">
    <property type="entry name" value="Ribosomal_bL25_CTC"/>
    <property type="match status" value="1"/>
</dbReference>
<keyword evidence="1 5" id="KW-0699">rRNA-binding</keyword>
<evidence type="ECO:0000256" key="1">
    <source>
        <dbReference type="ARBA" id="ARBA00022730"/>
    </source>
</evidence>
<evidence type="ECO:0000259" key="8">
    <source>
        <dbReference type="Pfam" id="PF14693"/>
    </source>
</evidence>
<dbReference type="OrthoDB" id="9790002at2"/>
<dbReference type="Pfam" id="PF01386">
    <property type="entry name" value="Ribosomal_L25p"/>
    <property type="match status" value="1"/>
</dbReference>
<evidence type="ECO:0000313" key="10">
    <source>
        <dbReference type="Proteomes" id="UP000034166"/>
    </source>
</evidence>
<dbReference type="PATRIC" id="fig|1408103.3.peg.4012"/>
<dbReference type="AlphaFoldDB" id="A0A0M2SUJ7"/>
<evidence type="ECO:0000256" key="4">
    <source>
        <dbReference type="ARBA" id="ARBA00023274"/>
    </source>
</evidence>